<evidence type="ECO:0000313" key="11">
    <source>
        <dbReference type="EMBL" id="KAA0153233.1"/>
    </source>
</evidence>
<evidence type="ECO:0000256" key="6">
    <source>
        <dbReference type="ARBA" id="ARBA00023136"/>
    </source>
</evidence>
<keyword evidence="14" id="KW-1185">Reference proteome</keyword>
<dbReference type="EMBL" id="VLTN01000063">
    <property type="protein sequence ID" value="KAA0147643.1"/>
    <property type="molecule type" value="Genomic_DNA"/>
</dbReference>
<evidence type="ECO:0000256" key="3">
    <source>
        <dbReference type="ARBA" id="ARBA00022692"/>
    </source>
</evidence>
<dbReference type="Proteomes" id="UP000325113">
    <property type="component" value="Unassembled WGS sequence"/>
</dbReference>
<accession>A0A5A8C3S9</accession>
<evidence type="ECO:0000313" key="12">
    <source>
        <dbReference type="EMBL" id="KAA0163251.1"/>
    </source>
</evidence>
<feature type="compositionally biased region" description="Polar residues" evidence="7">
    <location>
        <begin position="1"/>
        <end position="10"/>
    </location>
</feature>
<evidence type="ECO:0000256" key="7">
    <source>
        <dbReference type="SAM" id="MobiDB-lite"/>
    </source>
</evidence>
<reference evidence="13 14" key="1">
    <citation type="submission" date="2019-07" db="EMBL/GenBank/DDBJ databases">
        <title>Genomes of Cafeteria roenbergensis.</title>
        <authorList>
            <person name="Fischer M.G."/>
            <person name="Hackl T."/>
            <person name="Roman M."/>
        </authorList>
    </citation>
    <scope>NUCLEOTIDE SEQUENCE [LARGE SCALE GENOMIC DNA]</scope>
    <source>
        <strain evidence="9 14">BVI</strain>
        <strain evidence="10 16">Cflag</strain>
        <strain evidence="12 13">E4-10P</strain>
        <strain evidence="11 15">RCC970-E3</strain>
    </source>
</reference>
<protein>
    <recommendedName>
        <fullName evidence="17">Stress-associated endoplasmic reticulum protein</fullName>
    </recommendedName>
</protein>
<evidence type="ECO:0008006" key="17">
    <source>
        <dbReference type="Google" id="ProtNLM"/>
    </source>
</evidence>
<dbReference type="EMBL" id="VLTL01000201">
    <property type="protein sequence ID" value="KAA0153233.1"/>
    <property type="molecule type" value="Genomic_DNA"/>
</dbReference>
<evidence type="ECO:0000256" key="4">
    <source>
        <dbReference type="ARBA" id="ARBA00022824"/>
    </source>
</evidence>
<dbReference type="Proteomes" id="UP000324907">
    <property type="component" value="Unassembled WGS sequence"/>
</dbReference>
<evidence type="ECO:0000256" key="5">
    <source>
        <dbReference type="ARBA" id="ARBA00022989"/>
    </source>
</evidence>
<evidence type="ECO:0000256" key="2">
    <source>
        <dbReference type="ARBA" id="ARBA00005500"/>
    </source>
</evidence>
<gene>
    <name evidence="12" type="ORF">FNF27_07956</name>
    <name evidence="11" type="ORF">FNF28_06967</name>
    <name evidence="9" type="ORF">FNF29_07198</name>
    <name evidence="10" type="ORF">FNF31_06745</name>
</gene>
<evidence type="ECO:0000313" key="10">
    <source>
        <dbReference type="EMBL" id="KAA0151794.1"/>
    </source>
</evidence>
<evidence type="ECO:0000256" key="8">
    <source>
        <dbReference type="SAM" id="Phobius"/>
    </source>
</evidence>
<dbReference type="Proteomes" id="UP000322899">
    <property type="component" value="Unassembled WGS sequence"/>
</dbReference>
<dbReference type="Proteomes" id="UP000323011">
    <property type="component" value="Unassembled WGS sequence"/>
</dbReference>
<organism evidence="9 14">
    <name type="scientific">Cafeteria roenbergensis</name>
    <name type="common">Marine flagellate</name>
    <dbReference type="NCBI Taxonomy" id="33653"/>
    <lineage>
        <taxon>Eukaryota</taxon>
        <taxon>Sar</taxon>
        <taxon>Stramenopiles</taxon>
        <taxon>Bigyra</taxon>
        <taxon>Opalozoa</taxon>
        <taxon>Bicosoecida</taxon>
        <taxon>Cafeteriaceae</taxon>
        <taxon>Cafeteria</taxon>
    </lineage>
</organism>
<dbReference type="AlphaFoldDB" id="A0A5A8C3S9"/>
<dbReference type="EMBL" id="VLTO01000113">
    <property type="protein sequence ID" value="KAA0163251.1"/>
    <property type="molecule type" value="Genomic_DNA"/>
</dbReference>
<keyword evidence="5 8" id="KW-1133">Transmembrane helix</keyword>
<feature type="transmembrane region" description="Helical" evidence="8">
    <location>
        <begin position="63"/>
        <end position="84"/>
    </location>
</feature>
<comment type="caution">
    <text evidence="9">The sequence shown here is derived from an EMBL/GenBank/DDBJ whole genome shotgun (WGS) entry which is preliminary data.</text>
</comment>
<evidence type="ECO:0000313" key="16">
    <source>
        <dbReference type="Proteomes" id="UP000325113"/>
    </source>
</evidence>
<sequence length="93" mass="9456">MADSSGSTKMSSRKGATKRGSAFKTHSAGVPKALSARSEAANRIGKGTKPKKNKSSADDPPALSPWVLGIMVFVVIGSAIVGILSNAMNKSGP</sequence>
<name>A0A5A8C3S9_CAFRO</name>
<dbReference type="InterPro" id="IPR010580">
    <property type="entry name" value="ER_stress-assoc"/>
</dbReference>
<dbReference type="EMBL" id="VLTM01000111">
    <property type="protein sequence ID" value="KAA0151794.1"/>
    <property type="molecule type" value="Genomic_DNA"/>
</dbReference>
<evidence type="ECO:0000313" key="14">
    <source>
        <dbReference type="Proteomes" id="UP000323011"/>
    </source>
</evidence>
<comment type="similarity">
    <text evidence="2">Belongs to the RAMP4 family.</text>
</comment>
<evidence type="ECO:0000313" key="9">
    <source>
        <dbReference type="EMBL" id="KAA0147643.1"/>
    </source>
</evidence>
<dbReference type="GO" id="GO:0005789">
    <property type="term" value="C:endoplasmic reticulum membrane"/>
    <property type="evidence" value="ECO:0007669"/>
    <property type="project" value="UniProtKB-SubCell"/>
</dbReference>
<evidence type="ECO:0000256" key="1">
    <source>
        <dbReference type="ARBA" id="ARBA00004389"/>
    </source>
</evidence>
<dbReference type="OrthoDB" id="16679at2759"/>
<evidence type="ECO:0000313" key="15">
    <source>
        <dbReference type="Proteomes" id="UP000324907"/>
    </source>
</evidence>
<dbReference type="Pfam" id="PF06624">
    <property type="entry name" value="RAMP4"/>
    <property type="match status" value="1"/>
</dbReference>
<keyword evidence="4" id="KW-0256">Endoplasmic reticulum</keyword>
<feature type="region of interest" description="Disordered" evidence="7">
    <location>
        <begin position="1"/>
        <end position="60"/>
    </location>
</feature>
<evidence type="ECO:0000313" key="13">
    <source>
        <dbReference type="Proteomes" id="UP000322899"/>
    </source>
</evidence>
<proteinExistence type="inferred from homology"/>
<keyword evidence="3 8" id="KW-0812">Transmembrane</keyword>
<keyword evidence="6 8" id="KW-0472">Membrane</keyword>
<comment type="subcellular location">
    <subcellularLocation>
        <location evidence="1">Endoplasmic reticulum membrane</location>
        <topology evidence="1">Single-pass membrane protein</topology>
    </subcellularLocation>
</comment>